<protein>
    <recommendedName>
        <fullName evidence="3">Transposase</fullName>
    </recommendedName>
</protein>
<dbReference type="AlphaFoldDB" id="A0AAW2P3J0"/>
<dbReference type="EMBL" id="JACGWK010000006">
    <property type="protein sequence ID" value="KAL0349404.1"/>
    <property type="molecule type" value="Genomic_DNA"/>
</dbReference>
<reference evidence="2" key="2">
    <citation type="journal article" date="2024" name="Plant">
        <title>Genomic evolution and insights into agronomic trait innovations of Sesamum species.</title>
        <authorList>
            <person name="Miao H."/>
            <person name="Wang L."/>
            <person name="Qu L."/>
            <person name="Liu H."/>
            <person name="Sun Y."/>
            <person name="Le M."/>
            <person name="Wang Q."/>
            <person name="Wei S."/>
            <person name="Zheng Y."/>
            <person name="Lin W."/>
            <person name="Duan Y."/>
            <person name="Cao H."/>
            <person name="Xiong S."/>
            <person name="Wang X."/>
            <person name="Wei L."/>
            <person name="Li C."/>
            <person name="Ma Q."/>
            <person name="Ju M."/>
            <person name="Zhao R."/>
            <person name="Li G."/>
            <person name="Mu C."/>
            <person name="Tian Q."/>
            <person name="Mei H."/>
            <person name="Zhang T."/>
            <person name="Gao T."/>
            <person name="Zhang H."/>
        </authorList>
    </citation>
    <scope>NUCLEOTIDE SEQUENCE</scope>
    <source>
        <strain evidence="2">G01</strain>
    </source>
</reference>
<feature type="region of interest" description="Disordered" evidence="1">
    <location>
        <begin position="30"/>
        <end position="57"/>
    </location>
</feature>
<accession>A0AAW2P3J0</accession>
<organism evidence="2">
    <name type="scientific">Sesamum angustifolium</name>
    <dbReference type="NCBI Taxonomy" id="2727405"/>
    <lineage>
        <taxon>Eukaryota</taxon>
        <taxon>Viridiplantae</taxon>
        <taxon>Streptophyta</taxon>
        <taxon>Embryophyta</taxon>
        <taxon>Tracheophyta</taxon>
        <taxon>Spermatophyta</taxon>
        <taxon>Magnoliopsida</taxon>
        <taxon>eudicotyledons</taxon>
        <taxon>Gunneridae</taxon>
        <taxon>Pentapetalae</taxon>
        <taxon>asterids</taxon>
        <taxon>lamiids</taxon>
        <taxon>Lamiales</taxon>
        <taxon>Pedaliaceae</taxon>
        <taxon>Sesamum</taxon>
    </lineage>
</organism>
<evidence type="ECO:0008006" key="3">
    <source>
        <dbReference type="Google" id="ProtNLM"/>
    </source>
</evidence>
<sequence>MQGFMSEYYNWTSHGEECVQDYFEAATVPPVSEERTPAGHAEGNYPHWGDEQYMDWA</sequence>
<evidence type="ECO:0000256" key="1">
    <source>
        <dbReference type="SAM" id="MobiDB-lite"/>
    </source>
</evidence>
<proteinExistence type="predicted"/>
<gene>
    <name evidence="2" type="ORF">Sangu_1168200</name>
</gene>
<name>A0AAW2P3J0_9LAMI</name>
<evidence type="ECO:0000313" key="2">
    <source>
        <dbReference type="EMBL" id="KAL0349404.1"/>
    </source>
</evidence>
<reference evidence="2" key="1">
    <citation type="submission" date="2020-06" db="EMBL/GenBank/DDBJ databases">
        <authorList>
            <person name="Li T."/>
            <person name="Hu X."/>
            <person name="Zhang T."/>
            <person name="Song X."/>
            <person name="Zhang H."/>
            <person name="Dai N."/>
            <person name="Sheng W."/>
            <person name="Hou X."/>
            <person name="Wei L."/>
        </authorList>
    </citation>
    <scope>NUCLEOTIDE SEQUENCE</scope>
    <source>
        <strain evidence="2">G01</strain>
        <tissue evidence="2">Leaf</tissue>
    </source>
</reference>
<comment type="caution">
    <text evidence="2">The sequence shown here is derived from an EMBL/GenBank/DDBJ whole genome shotgun (WGS) entry which is preliminary data.</text>
</comment>